<dbReference type="AlphaFoldDB" id="A0A4D9DM85"/>
<keyword evidence="2" id="KW-1185">Reference proteome</keyword>
<name>A0A4D9DM85_9SAUR</name>
<comment type="caution">
    <text evidence="1">The sequence shown here is derived from an EMBL/GenBank/DDBJ whole genome shotgun (WGS) entry which is preliminary data.</text>
</comment>
<sequence>MDPGLAPASNQSRIPLSITSCPGYHSTFHGLLYLHSALQRLRDPAAPLISGSEVLDPLTPASVRIQFRIARPGLQSFPGLMPCTLPGITRCILPDITPRILPA</sequence>
<reference evidence="1 2" key="2">
    <citation type="submission" date="2019-04" db="EMBL/GenBank/DDBJ databases">
        <title>The genome sequence of big-headed turtle.</title>
        <authorList>
            <person name="Gong S."/>
        </authorList>
    </citation>
    <scope>NUCLEOTIDE SEQUENCE [LARGE SCALE GENOMIC DNA]</scope>
    <source>
        <strain evidence="1">DO16091913</strain>
        <tissue evidence="1">Muscle</tissue>
    </source>
</reference>
<evidence type="ECO:0000313" key="2">
    <source>
        <dbReference type="Proteomes" id="UP000297703"/>
    </source>
</evidence>
<organism evidence="1 2">
    <name type="scientific">Platysternon megacephalum</name>
    <name type="common">big-headed turtle</name>
    <dbReference type="NCBI Taxonomy" id="55544"/>
    <lineage>
        <taxon>Eukaryota</taxon>
        <taxon>Metazoa</taxon>
        <taxon>Chordata</taxon>
        <taxon>Craniata</taxon>
        <taxon>Vertebrata</taxon>
        <taxon>Euteleostomi</taxon>
        <taxon>Archelosauria</taxon>
        <taxon>Testudinata</taxon>
        <taxon>Testudines</taxon>
        <taxon>Cryptodira</taxon>
        <taxon>Durocryptodira</taxon>
        <taxon>Testudinoidea</taxon>
        <taxon>Platysternidae</taxon>
        <taxon>Platysternon</taxon>
    </lineage>
</organism>
<proteinExistence type="predicted"/>
<accession>A0A4D9DM85</accession>
<protein>
    <submittedName>
        <fullName evidence="1">Acetoin utilization protein AcuC</fullName>
    </submittedName>
</protein>
<dbReference type="EMBL" id="QXTE01000599">
    <property type="protein sequence ID" value="TFJ96709.1"/>
    <property type="molecule type" value="Genomic_DNA"/>
</dbReference>
<dbReference type="Proteomes" id="UP000297703">
    <property type="component" value="Unassembled WGS sequence"/>
</dbReference>
<reference evidence="1 2" key="1">
    <citation type="submission" date="2019-04" db="EMBL/GenBank/DDBJ databases">
        <title>Draft genome of the big-headed turtle Platysternon megacephalum.</title>
        <authorList>
            <person name="Gong S."/>
        </authorList>
    </citation>
    <scope>NUCLEOTIDE SEQUENCE [LARGE SCALE GENOMIC DNA]</scope>
    <source>
        <strain evidence="1">DO16091913</strain>
        <tissue evidence="1">Muscle</tissue>
    </source>
</reference>
<gene>
    <name evidence="1" type="ORF">DR999_PMT21488</name>
</gene>
<evidence type="ECO:0000313" key="1">
    <source>
        <dbReference type="EMBL" id="TFJ96709.1"/>
    </source>
</evidence>